<dbReference type="GO" id="GO:1990071">
    <property type="term" value="C:TRAPPII protein complex"/>
    <property type="evidence" value="ECO:0007669"/>
    <property type="project" value="InterPro"/>
</dbReference>
<name>A0AAN8ZE03_9MAGN</name>
<dbReference type="PANTHER" id="PTHR13251">
    <property type="entry name" value="EPILEPSY HOLOPROSENCEPHALY CANDIDATE 1/TMEM1"/>
    <property type="match status" value="1"/>
</dbReference>
<keyword evidence="4" id="KW-1185">Reference proteome</keyword>
<evidence type="ECO:0000259" key="1">
    <source>
        <dbReference type="Pfam" id="PF12584"/>
    </source>
</evidence>
<evidence type="ECO:0000313" key="4">
    <source>
        <dbReference type="Proteomes" id="UP001370490"/>
    </source>
</evidence>
<dbReference type="InterPro" id="IPR022233">
    <property type="entry name" value="TRAPPC10/Trs130_C"/>
</dbReference>
<dbReference type="Pfam" id="PF12584">
    <property type="entry name" value="TRAPPC10"/>
    <property type="match status" value="1"/>
</dbReference>
<dbReference type="GO" id="GO:0034498">
    <property type="term" value="P:early endosome to Golgi transport"/>
    <property type="evidence" value="ECO:0007669"/>
    <property type="project" value="TreeGrafter"/>
</dbReference>
<dbReference type="AlphaFoldDB" id="A0AAN8ZE03"/>
<evidence type="ECO:0000313" key="2">
    <source>
        <dbReference type="EMBL" id="KAK6934305.1"/>
    </source>
</evidence>
<accession>A0AAN8ZE03</accession>
<dbReference type="InterPro" id="IPR045126">
    <property type="entry name" value="TRAPPC10/Trs130"/>
</dbReference>
<evidence type="ECO:0000313" key="3">
    <source>
        <dbReference type="EMBL" id="KAK6934307.1"/>
    </source>
</evidence>
<comment type="caution">
    <text evidence="3">The sequence shown here is derived from an EMBL/GenBank/DDBJ whole genome shotgun (WGS) entry which is preliminary data.</text>
</comment>
<proteinExistence type="predicted"/>
<dbReference type="GO" id="GO:0006891">
    <property type="term" value="P:intra-Golgi vesicle-mediated transport"/>
    <property type="evidence" value="ECO:0007669"/>
    <property type="project" value="TreeGrafter"/>
</dbReference>
<dbReference type="EMBL" id="JBAMMX010000008">
    <property type="protein sequence ID" value="KAK6934307.1"/>
    <property type="molecule type" value="Genomic_DNA"/>
</dbReference>
<dbReference type="PANTHER" id="PTHR13251:SF3">
    <property type="entry name" value="TRAFFICKING PROTEIN PARTICLE COMPLEX SUBUNIT 10"/>
    <property type="match status" value="1"/>
</dbReference>
<dbReference type="Proteomes" id="UP001370490">
    <property type="component" value="Unassembled WGS sequence"/>
</dbReference>
<dbReference type="EMBL" id="JBAMMX010000008">
    <property type="protein sequence ID" value="KAK6934305.1"/>
    <property type="molecule type" value="Genomic_DNA"/>
</dbReference>
<dbReference type="GO" id="GO:0005829">
    <property type="term" value="C:cytosol"/>
    <property type="evidence" value="ECO:0007669"/>
    <property type="project" value="GOC"/>
</dbReference>
<reference evidence="3 4" key="1">
    <citation type="submission" date="2023-12" db="EMBL/GenBank/DDBJ databases">
        <title>A high-quality genome assembly for Dillenia turbinata (Dilleniales).</title>
        <authorList>
            <person name="Chanderbali A."/>
        </authorList>
    </citation>
    <scope>NUCLEOTIDE SEQUENCE [LARGE SCALE GENOMIC DNA]</scope>
    <source>
        <strain evidence="3">LSX21</strain>
        <tissue evidence="3">Leaf</tissue>
    </source>
</reference>
<organism evidence="3 4">
    <name type="scientific">Dillenia turbinata</name>
    <dbReference type="NCBI Taxonomy" id="194707"/>
    <lineage>
        <taxon>Eukaryota</taxon>
        <taxon>Viridiplantae</taxon>
        <taxon>Streptophyta</taxon>
        <taxon>Embryophyta</taxon>
        <taxon>Tracheophyta</taxon>
        <taxon>Spermatophyta</taxon>
        <taxon>Magnoliopsida</taxon>
        <taxon>eudicotyledons</taxon>
        <taxon>Gunneridae</taxon>
        <taxon>Pentapetalae</taxon>
        <taxon>Dilleniales</taxon>
        <taxon>Dilleniaceae</taxon>
        <taxon>Dillenia</taxon>
    </lineage>
</organism>
<protein>
    <submittedName>
        <fullName evidence="3">TRAPP II complex TRAPPC10, C-terminal</fullName>
    </submittedName>
</protein>
<gene>
    <name evidence="2" type="ORF">RJ641_034460</name>
    <name evidence="3" type="ORF">RJ641_034462</name>
</gene>
<sequence>MKLCELDEVLYEVDASSENWMIAGGREGTFFCPLNKGDQCSRIVISILCMPLVAGYVWPPQLGLPDVGEGNISCNPLGPHFVCLLPPALSSSYCIPA</sequence>
<feature type="domain" description="TRAPPC10/Trs130 C-terminal" evidence="1">
    <location>
        <begin position="8"/>
        <end position="61"/>
    </location>
</feature>